<feature type="signal peptide" evidence="1">
    <location>
        <begin position="1"/>
        <end position="27"/>
    </location>
</feature>
<sequence length="291" mass="33625">MLAFNFFTPSWALLLILHVSMSLLADAVHLNNTQYIPSYSAKRSLEYEAYTPSPTFPTRPTFFQLLKNPACKNKFEIRPYISAIGAFSRVYYLCVRPRGPMPCDMFSSNEIARQKRGLSRAQSGFMESYLTKDDPHQLGEQCRLEPMQHNPDLARLYAERISDEMLLRMRALENIQLNYNLGSIIRQQIYKQIWALYKDVLNWICHLKLNMSLHSEFEGRLRMEMLPEDAGSGKSRLMLHIQLSDQPGDIVHVPLVQGFPFLDLVVKHNERFTGLKSTSANISCRTQFRIA</sequence>
<feature type="chain" id="PRO_5019344456" evidence="1">
    <location>
        <begin position="28"/>
        <end position="291"/>
    </location>
</feature>
<comment type="caution">
    <text evidence="2">The sequence shown here is derived from an EMBL/GenBank/DDBJ whole genome shotgun (WGS) entry which is preliminary data.</text>
</comment>
<evidence type="ECO:0000256" key="1">
    <source>
        <dbReference type="SAM" id="SignalP"/>
    </source>
</evidence>
<keyword evidence="1" id="KW-0732">Signal</keyword>
<name>A0A448XFT7_9PLAT</name>
<evidence type="ECO:0000313" key="2">
    <source>
        <dbReference type="EMBL" id="VEL35615.1"/>
    </source>
</evidence>
<keyword evidence="3" id="KW-1185">Reference proteome</keyword>
<accession>A0A448XFT7</accession>
<organism evidence="2 3">
    <name type="scientific">Protopolystoma xenopodis</name>
    <dbReference type="NCBI Taxonomy" id="117903"/>
    <lineage>
        <taxon>Eukaryota</taxon>
        <taxon>Metazoa</taxon>
        <taxon>Spiralia</taxon>
        <taxon>Lophotrochozoa</taxon>
        <taxon>Platyhelminthes</taxon>
        <taxon>Monogenea</taxon>
        <taxon>Polyopisthocotylea</taxon>
        <taxon>Polystomatidea</taxon>
        <taxon>Polystomatidae</taxon>
        <taxon>Protopolystoma</taxon>
    </lineage>
</organism>
<proteinExistence type="predicted"/>
<evidence type="ECO:0000313" key="3">
    <source>
        <dbReference type="Proteomes" id="UP000784294"/>
    </source>
</evidence>
<gene>
    <name evidence="2" type="ORF">PXEA_LOCUS29055</name>
</gene>
<protein>
    <submittedName>
        <fullName evidence="2">Uncharacterized protein</fullName>
    </submittedName>
</protein>
<dbReference type="AlphaFoldDB" id="A0A448XFT7"/>
<reference evidence="2" key="1">
    <citation type="submission" date="2018-11" db="EMBL/GenBank/DDBJ databases">
        <authorList>
            <consortium name="Pathogen Informatics"/>
        </authorList>
    </citation>
    <scope>NUCLEOTIDE SEQUENCE</scope>
</reference>
<dbReference type="EMBL" id="CAAALY010250239">
    <property type="protein sequence ID" value="VEL35615.1"/>
    <property type="molecule type" value="Genomic_DNA"/>
</dbReference>
<dbReference type="Proteomes" id="UP000784294">
    <property type="component" value="Unassembled WGS sequence"/>
</dbReference>